<feature type="region of interest" description="Disordered" evidence="1">
    <location>
        <begin position="241"/>
        <end position="267"/>
    </location>
</feature>
<evidence type="ECO:0000256" key="1">
    <source>
        <dbReference type="SAM" id="MobiDB-lite"/>
    </source>
</evidence>
<feature type="compositionally biased region" description="Polar residues" evidence="1">
    <location>
        <begin position="241"/>
        <end position="261"/>
    </location>
</feature>
<proteinExistence type="predicted"/>
<evidence type="ECO:0000313" key="3">
    <source>
        <dbReference type="Proteomes" id="UP001451303"/>
    </source>
</evidence>
<dbReference type="EMBL" id="JAVLET010000004">
    <property type="protein sequence ID" value="KAL0471156.1"/>
    <property type="molecule type" value="Genomic_DNA"/>
</dbReference>
<keyword evidence="3" id="KW-1185">Reference proteome</keyword>
<comment type="caution">
    <text evidence="2">The sequence shown here is derived from an EMBL/GenBank/DDBJ whole genome shotgun (WGS) entry which is preliminary data.</text>
</comment>
<evidence type="ECO:0000313" key="2">
    <source>
        <dbReference type="EMBL" id="KAL0471156.1"/>
    </source>
</evidence>
<organism evidence="2 3">
    <name type="scientific">Neurospora intermedia</name>
    <dbReference type="NCBI Taxonomy" id="5142"/>
    <lineage>
        <taxon>Eukaryota</taxon>
        <taxon>Fungi</taxon>
        <taxon>Dikarya</taxon>
        <taxon>Ascomycota</taxon>
        <taxon>Pezizomycotina</taxon>
        <taxon>Sordariomycetes</taxon>
        <taxon>Sordariomycetidae</taxon>
        <taxon>Sordariales</taxon>
        <taxon>Sordariaceae</taxon>
        <taxon>Neurospora</taxon>
    </lineage>
</organism>
<protein>
    <submittedName>
        <fullName evidence="2">Uncharacterized protein</fullName>
    </submittedName>
</protein>
<dbReference type="Proteomes" id="UP001451303">
    <property type="component" value="Unassembled WGS sequence"/>
</dbReference>
<name>A0ABR3DH94_NEUIN</name>
<sequence>MVIGLWRVYAGSNPGVHISYDNAPSKAFKTAKTGCHLCCMILHVILCRQPDDTQFKFGLFLWCCKVSYTHTIGTFLNGKELDTKSEISQSPTFQIARPSAKIERLPSLDSNFGVTPLEVAKNWLQVCQHNHTRCRPPKSTSTPWAQQLTYIRLISIQYQDNGGQIYRLIKHAPSGRSCCLYHFELPLDNQRQKEHAFAREHGEVYRVHTDKCWPQINRAAAASLSKNVTLVLKRRCVQNSLPPNTMPSAQPNEHSRGANTSFRRRGS</sequence>
<gene>
    <name evidence="2" type="ORF">QR685DRAFT_276217</name>
</gene>
<accession>A0ABR3DH94</accession>
<reference evidence="2 3" key="1">
    <citation type="submission" date="2023-09" db="EMBL/GenBank/DDBJ databases">
        <title>Multi-omics analysis of a traditional fermented food reveals byproduct-associated fungal strains for waste-to-food upcycling.</title>
        <authorList>
            <consortium name="Lawrence Berkeley National Laboratory"/>
            <person name="Rekdal V.M."/>
            <person name="Villalobos-Escobedo J.M."/>
            <person name="Rodriguez-Valeron N."/>
            <person name="Garcia M.O."/>
            <person name="Vasquez D.P."/>
            <person name="Damayanti I."/>
            <person name="Sorensen P.M."/>
            <person name="Baidoo E.E."/>
            <person name="De Carvalho A.C."/>
            <person name="Riley R."/>
            <person name="Lipzen A."/>
            <person name="He G."/>
            <person name="Yan M."/>
            <person name="Haridas S."/>
            <person name="Daum C."/>
            <person name="Yoshinaga Y."/>
            <person name="Ng V."/>
            <person name="Grigoriev I.V."/>
            <person name="Munk R."/>
            <person name="Nuraida L."/>
            <person name="Wijaya C.H."/>
            <person name="Morales P.-C."/>
            <person name="Keasling J.D."/>
        </authorList>
    </citation>
    <scope>NUCLEOTIDE SEQUENCE [LARGE SCALE GENOMIC DNA]</scope>
    <source>
        <strain evidence="2 3">FGSC 2613</strain>
    </source>
</reference>